<keyword evidence="1" id="KW-0812">Transmembrane</keyword>
<accession>A0A2N2F2R7</accession>
<organism evidence="2 3">
    <name type="scientific">Candidatus Dojkabacteria bacterium HGW-Dojkabacteria-1</name>
    <dbReference type="NCBI Taxonomy" id="2013761"/>
    <lineage>
        <taxon>Bacteria</taxon>
        <taxon>Candidatus Dojkabacteria</taxon>
    </lineage>
</organism>
<gene>
    <name evidence="2" type="ORF">CVU76_00365</name>
</gene>
<reference evidence="2 3" key="1">
    <citation type="journal article" date="2017" name="ISME J.">
        <title>Potential for microbial H2 and metal transformations associated with novel bacteria and archaea in deep terrestrial subsurface sediments.</title>
        <authorList>
            <person name="Hernsdorf A.W."/>
            <person name="Amano Y."/>
            <person name="Miyakawa K."/>
            <person name="Ise K."/>
            <person name="Suzuki Y."/>
            <person name="Anantharaman K."/>
            <person name="Probst A."/>
            <person name="Burstein D."/>
            <person name="Thomas B.C."/>
            <person name="Banfield J.F."/>
        </authorList>
    </citation>
    <scope>NUCLEOTIDE SEQUENCE [LARGE SCALE GENOMIC DNA]</scope>
    <source>
        <strain evidence="2">HGW-Dojkabacteria-1</strain>
    </source>
</reference>
<evidence type="ECO:0000313" key="3">
    <source>
        <dbReference type="Proteomes" id="UP000233417"/>
    </source>
</evidence>
<dbReference type="EMBL" id="PHAO01000001">
    <property type="protein sequence ID" value="PKN02482.1"/>
    <property type="molecule type" value="Genomic_DNA"/>
</dbReference>
<feature type="transmembrane region" description="Helical" evidence="1">
    <location>
        <begin position="128"/>
        <end position="149"/>
    </location>
</feature>
<feature type="transmembrane region" description="Helical" evidence="1">
    <location>
        <begin position="95"/>
        <end position="116"/>
    </location>
</feature>
<keyword evidence="1" id="KW-1133">Transmembrane helix</keyword>
<protein>
    <submittedName>
        <fullName evidence="2">Uncharacterized protein</fullName>
    </submittedName>
</protein>
<evidence type="ECO:0000256" key="1">
    <source>
        <dbReference type="SAM" id="Phobius"/>
    </source>
</evidence>
<keyword evidence="1" id="KW-0472">Membrane</keyword>
<evidence type="ECO:0000313" key="2">
    <source>
        <dbReference type="EMBL" id="PKN02482.1"/>
    </source>
</evidence>
<proteinExistence type="predicted"/>
<name>A0A2N2F2R7_9BACT</name>
<feature type="transmembrane region" description="Helical" evidence="1">
    <location>
        <begin position="48"/>
        <end position="69"/>
    </location>
</feature>
<comment type="caution">
    <text evidence="2">The sequence shown here is derived from an EMBL/GenBank/DDBJ whole genome shotgun (WGS) entry which is preliminary data.</text>
</comment>
<dbReference type="AlphaFoldDB" id="A0A2N2F2R7"/>
<sequence length="151" mass="18015">MKKKEKEKKEKQLDFGLKNPPQNIYYKYKDQYELWLSGLETHRFMKDLLMWFVLVMSISLISTQIYSILNLEILPSRIPVLGYFFSLSLRLVDSFWIYFLPSLSILILISGFLFANKYYHRERELSKLLLVAVLLSTMSLSVIFFKLVYSF</sequence>
<dbReference type="Proteomes" id="UP000233417">
    <property type="component" value="Unassembled WGS sequence"/>
</dbReference>